<comment type="caution">
    <text evidence="3">The sequence shown here is derived from an EMBL/GenBank/DDBJ whole genome shotgun (WGS) entry which is preliminary data.</text>
</comment>
<sequence>MHPEEVLPAVDTGVWSWSTADGAVTLDAVAAELLGLPSPDPATAGIRTAPADLRARIHGLDYVGLTGAADLARIEGTFAEATVRVVDPDGAVLRRLRVRLRFGDPQARTASGTVQEVTEPALGDVPRERQLSREAFLLDAGRALAEAPSTDAVLRTAAALALPGLTPAGQAVLVQEDDHLRIISRHGSWAQRTDFPPLPLATVAPSCEVARTGKPVYLVSREEFRRRFPAVWDPAERAGMNSWAYLPLTTRDGVRDVWVLAFREETAFAPEERTVLATVARMLSQALDRAQAHDSERESADELQSSMMPGDLPAVEGLALVARYVPTGTGLSIGGDWYDVIELPTGKIAVVIGDVQGHDVRAARVMSQLRIAIRAYASEGHDPEVVLRRASRFLHRLGEGEADERFATCLYLEIDPATGAMAVARAGHLDPVLTLADGTMLIHPTEGGLPLGIEEDPDYPVTPHVLAAGETMMLCTDGLAENGGHDLYTGQERLQRAFHDTVGKPLEAVADALVDVVAGPGADRYPGPHSHHSDDDIALVLLRADRARAQGEDGGRDSARRLKLVVPQDERERIADTRGKLRGMLHDWQHPDSRDAAVLALSELLANVMLHTGGPAEVRADLTGPPGHRLLRLAVADTGAALPHRRHPGELASSGRGVLLLDELAGSWGVEPRGEGKAVWCEFREDA</sequence>
<organism evidence="3 4">
    <name type="scientific">Streptomyces polyrhachis</name>
    <dbReference type="NCBI Taxonomy" id="1282885"/>
    <lineage>
        <taxon>Bacteria</taxon>
        <taxon>Bacillati</taxon>
        <taxon>Actinomycetota</taxon>
        <taxon>Actinomycetes</taxon>
        <taxon>Kitasatosporales</taxon>
        <taxon>Streptomycetaceae</taxon>
        <taxon>Streptomyces</taxon>
    </lineage>
</organism>
<dbReference type="InterPro" id="IPR029016">
    <property type="entry name" value="GAF-like_dom_sf"/>
</dbReference>
<keyword evidence="4" id="KW-1185">Reference proteome</keyword>
<gene>
    <name evidence="3" type="ORF">ACFQLX_04475</name>
</gene>
<evidence type="ECO:0000313" key="4">
    <source>
        <dbReference type="Proteomes" id="UP001596413"/>
    </source>
</evidence>
<dbReference type="SMART" id="SM00331">
    <property type="entry name" value="PP2C_SIG"/>
    <property type="match status" value="1"/>
</dbReference>
<dbReference type="InterPro" id="IPR036890">
    <property type="entry name" value="HATPase_C_sf"/>
</dbReference>
<dbReference type="Gene3D" id="3.60.40.10">
    <property type="entry name" value="PPM-type phosphatase domain"/>
    <property type="match status" value="1"/>
</dbReference>
<evidence type="ECO:0000313" key="3">
    <source>
        <dbReference type="EMBL" id="MFC7217430.1"/>
    </source>
</evidence>
<dbReference type="EMBL" id="JBHSZO010000005">
    <property type="protein sequence ID" value="MFC7217430.1"/>
    <property type="molecule type" value="Genomic_DNA"/>
</dbReference>
<dbReference type="SUPFAM" id="SSF55781">
    <property type="entry name" value="GAF domain-like"/>
    <property type="match status" value="1"/>
</dbReference>
<dbReference type="PANTHER" id="PTHR43156">
    <property type="entry name" value="STAGE II SPORULATION PROTEIN E-RELATED"/>
    <property type="match status" value="1"/>
</dbReference>
<dbReference type="Gene3D" id="3.30.565.10">
    <property type="entry name" value="Histidine kinase-like ATPase, C-terminal domain"/>
    <property type="match status" value="1"/>
</dbReference>
<reference evidence="4" key="1">
    <citation type="journal article" date="2019" name="Int. J. Syst. Evol. Microbiol.">
        <title>The Global Catalogue of Microorganisms (GCM) 10K type strain sequencing project: providing services to taxonomists for standard genome sequencing and annotation.</title>
        <authorList>
            <consortium name="The Broad Institute Genomics Platform"/>
            <consortium name="The Broad Institute Genome Sequencing Center for Infectious Disease"/>
            <person name="Wu L."/>
            <person name="Ma J."/>
        </authorList>
    </citation>
    <scope>NUCLEOTIDE SEQUENCE [LARGE SCALE GENOMIC DNA]</scope>
    <source>
        <strain evidence="4">CGMCC 1.13681</strain>
    </source>
</reference>
<dbReference type="InterPro" id="IPR003018">
    <property type="entry name" value="GAF"/>
</dbReference>
<dbReference type="PANTHER" id="PTHR43156:SF2">
    <property type="entry name" value="STAGE II SPORULATION PROTEIN E"/>
    <property type="match status" value="1"/>
</dbReference>
<dbReference type="SUPFAM" id="SSF81606">
    <property type="entry name" value="PP2C-like"/>
    <property type="match status" value="1"/>
</dbReference>
<feature type="domain" description="PPM-type phosphatase" evidence="2">
    <location>
        <begin position="318"/>
        <end position="544"/>
    </location>
</feature>
<name>A0ABW2G9M7_9ACTN</name>
<dbReference type="SUPFAM" id="SSF55874">
    <property type="entry name" value="ATPase domain of HSP90 chaperone/DNA topoisomerase II/histidine kinase"/>
    <property type="match status" value="1"/>
</dbReference>
<dbReference type="Pfam" id="PF13185">
    <property type="entry name" value="GAF_2"/>
    <property type="match status" value="1"/>
</dbReference>
<dbReference type="Pfam" id="PF07228">
    <property type="entry name" value="SpoIIE"/>
    <property type="match status" value="1"/>
</dbReference>
<accession>A0ABW2G9M7</accession>
<evidence type="ECO:0000256" key="1">
    <source>
        <dbReference type="ARBA" id="ARBA00022801"/>
    </source>
</evidence>
<protein>
    <submittedName>
        <fullName evidence="3">SpoIIE family protein phosphatase</fullName>
    </submittedName>
</protein>
<dbReference type="InterPro" id="IPR052016">
    <property type="entry name" value="Bact_Sigma-Reg"/>
</dbReference>
<keyword evidence="1" id="KW-0378">Hydrolase</keyword>
<dbReference type="Gene3D" id="3.30.450.40">
    <property type="match status" value="1"/>
</dbReference>
<evidence type="ECO:0000259" key="2">
    <source>
        <dbReference type="SMART" id="SM00331"/>
    </source>
</evidence>
<dbReference type="CDD" id="cd16936">
    <property type="entry name" value="HATPase_RsbW-like"/>
    <property type="match status" value="1"/>
</dbReference>
<dbReference type="Proteomes" id="UP001596413">
    <property type="component" value="Unassembled WGS sequence"/>
</dbReference>
<dbReference type="InterPro" id="IPR001932">
    <property type="entry name" value="PPM-type_phosphatase-like_dom"/>
</dbReference>
<dbReference type="RefSeq" id="WP_386412142.1">
    <property type="nucleotide sequence ID" value="NZ_JBHSZO010000005.1"/>
</dbReference>
<dbReference type="InterPro" id="IPR036457">
    <property type="entry name" value="PPM-type-like_dom_sf"/>
</dbReference>
<proteinExistence type="predicted"/>